<dbReference type="Gene3D" id="1.10.101.10">
    <property type="entry name" value="PGBD-like superfamily/PGBD"/>
    <property type="match status" value="1"/>
</dbReference>
<proteinExistence type="predicted"/>
<dbReference type="Proteomes" id="UP000231602">
    <property type="component" value="Unassembled WGS sequence"/>
</dbReference>
<dbReference type="EMBL" id="PCXV01000037">
    <property type="protein sequence ID" value="PIR43993.1"/>
    <property type="molecule type" value="Genomic_DNA"/>
</dbReference>
<dbReference type="CDD" id="cd00102">
    <property type="entry name" value="IPT"/>
    <property type="match status" value="1"/>
</dbReference>
<evidence type="ECO:0000313" key="2">
    <source>
        <dbReference type="EMBL" id="PIR43993.1"/>
    </source>
</evidence>
<feature type="domain" description="Peptidoglycan binding-like" evidence="1">
    <location>
        <begin position="381"/>
        <end position="444"/>
    </location>
</feature>
<dbReference type="InterPro" id="IPR036365">
    <property type="entry name" value="PGBD-like_sf"/>
</dbReference>
<evidence type="ECO:0000259" key="1">
    <source>
        <dbReference type="Pfam" id="PF01471"/>
    </source>
</evidence>
<feature type="non-terminal residue" evidence="2">
    <location>
        <position position="1"/>
    </location>
</feature>
<dbReference type="InterPro" id="IPR036366">
    <property type="entry name" value="PGBDSf"/>
</dbReference>
<gene>
    <name evidence="2" type="ORF">COV23_02310</name>
</gene>
<evidence type="ECO:0000313" key="3">
    <source>
        <dbReference type="Proteomes" id="UP000231602"/>
    </source>
</evidence>
<dbReference type="InterPro" id="IPR014756">
    <property type="entry name" value="Ig_E-set"/>
</dbReference>
<dbReference type="SUPFAM" id="SSF81296">
    <property type="entry name" value="E set domains"/>
    <property type="match status" value="1"/>
</dbReference>
<dbReference type="InterPro" id="IPR013783">
    <property type="entry name" value="Ig-like_fold"/>
</dbReference>
<accession>A0A2H0RBY5</accession>
<dbReference type="Gene3D" id="2.60.40.10">
    <property type="entry name" value="Immunoglobulins"/>
    <property type="match status" value="1"/>
</dbReference>
<dbReference type="InterPro" id="IPR002477">
    <property type="entry name" value="Peptidoglycan-bd-like"/>
</dbReference>
<sequence length="450" mass="48894">NFTDLNITDSQNGLYLSSYYFGPGNPPTIISYIDANNNLIWQLASEHDNLYNLFFGMSLDENGRFYATLEHNPAFDDTYPGWDKLFAVYPWDISYGTNANEYNWGDTITFTATTTMQQTNLLTGVNNKMQIIVDSNIKVPLAYSTTTSDGNTVWVGTYEIPSDNIGYQNIPFTIEGSQASITTNMTTHFDSPAELTNNTGYVVSGSFNVYSPVPILNSISPLLKMAGDPQFTLTLNGSNFYSSSTAQFAGVSLSTTYINSGQLTAIIPASNIVFAGTFNITVYNPTPGGGTSNTVGFISNSGGGGGGGGVWLPTFTPQLPISTSTSIINILNNYTTTTKTVYDEIILQSGGTTINSTTTLTSSTTLPSAIFIRNLKKGMRNADVKRLQQLLAANKEIYPEGLITGYFGLLTEKAVQRFQLKYKVVSSIRDPGYGMVGPKTRAKLLEIFSK</sequence>
<protein>
    <recommendedName>
        <fullName evidence="1">Peptidoglycan binding-like domain-containing protein</fullName>
    </recommendedName>
</protein>
<organism evidence="2 3">
    <name type="scientific">Candidatus Wolfebacteria bacterium CG10_big_fil_rev_8_21_14_0_10_31_9</name>
    <dbReference type="NCBI Taxonomy" id="1975070"/>
    <lineage>
        <taxon>Bacteria</taxon>
        <taxon>Candidatus Wolfeibacteriota</taxon>
    </lineage>
</organism>
<dbReference type="Pfam" id="PF01471">
    <property type="entry name" value="PG_binding_1"/>
    <property type="match status" value="1"/>
</dbReference>
<comment type="caution">
    <text evidence="2">The sequence shown here is derived from an EMBL/GenBank/DDBJ whole genome shotgun (WGS) entry which is preliminary data.</text>
</comment>
<reference evidence="2 3" key="1">
    <citation type="submission" date="2017-09" db="EMBL/GenBank/DDBJ databases">
        <title>Depth-based differentiation of microbial function through sediment-hosted aquifers and enrichment of novel symbionts in the deep terrestrial subsurface.</title>
        <authorList>
            <person name="Probst A.J."/>
            <person name="Ladd B."/>
            <person name="Jarett J.K."/>
            <person name="Geller-Mcgrath D.E."/>
            <person name="Sieber C.M."/>
            <person name="Emerson J.B."/>
            <person name="Anantharaman K."/>
            <person name="Thomas B.C."/>
            <person name="Malmstrom R."/>
            <person name="Stieglmeier M."/>
            <person name="Klingl A."/>
            <person name="Woyke T."/>
            <person name="Ryan C.M."/>
            <person name="Banfield J.F."/>
        </authorList>
    </citation>
    <scope>NUCLEOTIDE SEQUENCE [LARGE SCALE GENOMIC DNA]</scope>
    <source>
        <strain evidence="2">CG10_big_fil_rev_8_21_14_0_10_31_9</strain>
    </source>
</reference>
<dbReference type="AlphaFoldDB" id="A0A2H0RBY5"/>
<name>A0A2H0RBY5_9BACT</name>
<dbReference type="SUPFAM" id="SSF47090">
    <property type="entry name" value="PGBD-like"/>
    <property type="match status" value="1"/>
</dbReference>